<evidence type="ECO:0000259" key="6">
    <source>
        <dbReference type="Pfam" id="PF03888"/>
    </source>
</evidence>
<dbReference type="InterPro" id="IPR033436">
    <property type="entry name" value="MucB/RseB_C"/>
</dbReference>
<dbReference type="Proteomes" id="UP001209713">
    <property type="component" value="Unassembled WGS sequence"/>
</dbReference>
<comment type="similarity">
    <text evidence="2">Belongs to the RseB family.</text>
</comment>
<name>A0ABT2YVL3_9GAMM</name>
<protein>
    <submittedName>
        <fullName evidence="8">MucB/RseB C-terminal domain-containing protein</fullName>
    </submittedName>
</protein>
<evidence type="ECO:0000256" key="1">
    <source>
        <dbReference type="ARBA" id="ARBA00004418"/>
    </source>
</evidence>
<reference evidence="8 9" key="1">
    <citation type="submission" date="2022-10" db="EMBL/GenBank/DDBJ databases">
        <title>Marinomonas transparenta sp. nov. and Marinomonas sargassi sp. nov., isolated from marine alga (Sargassum natans (L.) Gaillon).</title>
        <authorList>
            <person name="Wang Y."/>
        </authorList>
    </citation>
    <scope>NUCLEOTIDE SEQUENCE [LARGE SCALE GENOMIC DNA]</scope>
    <source>
        <strain evidence="8 9">C2222</strain>
    </source>
</reference>
<dbReference type="InterPro" id="IPR038484">
    <property type="entry name" value="MucB/RseB_C_sf"/>
</dbReference>
<dbReference type="PANTHER" id="PTHR38782">
    <property type="match status" value="1"/>
</dbReference>
<comment type="caution">
    <text evidence="8">The sequence shown here is derived from an EMBL/GenBank/DDBJ whole genome shotgun (WGS) entry which is preliminary data.</text>
</comment>
<dbReference type="EMBL" id="JAOVZB010000006">
    <property type="protein sequence ID" value="MCV2403921.1"/>
    <property type="molecule type" value="Genomic_DNA"/>
</dbReference>
<dbReference type="PIRSF" id="PIRSF005427">
    <property type="entry name" value="RseB"/>
    <property type="match status" value="1"/>
</dbReference>
<gene>
    <name evidence="8" type="ORF">OFY17_13700</name>
</gene>
<keyword evidence="9" id="KW-1185">Reference proteome</keyword>
<dbReference type="PANTHER" id="PTHR38782:SF1">
    <property type="entry name" value="SIGMA-E FACTOR REGULATORY PROTEIN RSEB"/>
    <property type="match status" value="1"/>
</dbReference>
<feature type="chain" id="PRO_5046467960" evidence="5">
    <location>
        <begin position="24"/>
        <end position="329"/>
    </location>
</feature>
<sequence>MRHFHFIFLLLFVALSLFSSLTAASDRALKPTSNESSERALLLLGSMAKSFSSLNYEGVFVHTDSTNMNSMRIRHGLLQDNVYESLEDLDGDKLEVIRINDTMVCVYSDATTANHTTPLNRPFQRFENVDSQRLLKGYQITLEPKLDRIAGRSVQIVKLTPKDAYRFGHEFWLDQENHFLLKHDLIKPSGQLLERTQFASVNFLPDLKIEDFTPKEGTYTKPIMETDRKYTKNVWHFDWLPEGFQLVWPEARVLNHSTSMLLLSDGITNVSVFVEPSMTSKNMSVFRTGATYAGETSFKVKDQRYLLTVVGEVPRITIEKLMTAFMPRH</sequence>
<dbReference type="Pfam" id="PF17188">
    <property type="entry name" value="MucB_RseB_C"/>
    <property type="match status" value="1"/>
</dbReference>
<feature type="domain" description="MucB/RseB C-terminal" evidence="7">
    <location>
        <begin position="232"/>
        <end position="323"/>
    </location>
</feature>
<evidence type="ECO:0000256" key="3">
    <source>
        <dbReference type="ARBA" id="ARBA00022729"/>
    </source>
</evidence>
<organism evidence="8 9">
    <name type="scientific">Marinomonas sargassi</name>
    <dbReference type="NCBI Taxonomy" id="2984494"/>
    <lineage>
        <taxon>Bacteria</taxon>
        <taxon>Pseudomonadati</taxon>
        <taxon>Pseudomonadota</taxon>
        <taxon>Gammaproteobacteria</taxon>
        <taxon>Oceanospirillales</taxon>
        <taxon>Oceanospirillaceae</taxon>
        <taxon>Marinomonas</taxon>
    </lineage>
</organism>
<feature type="domain" description="MucB/RseB N-terminal" evidence="6">
    <location>
        <begin position="43"/>
        <end position="214"/>
    </location>
</feature>
<keyword evidence="4" id="KW-0574">Periplasm</keyword>
<evidence type="ECO:0000256" key="5">
    <source>
        <dbReference type="SAM" id="SignalP"/>
    </source>
</evidence>
<comment type="subcellular location">
    <subcellularLocation>
        <location evidence="1">Periplasm</location>
    </subcellularLocation>
</comment>
<dbReference type="InterPro" id="IPR005588">
    <property type="entry name" value="MucB_RseB"/>
</dbReference>
<evidence type="ECO:0000256" key="4">
    <source>
        <dbReference type="ARBA" id="ARBA00022764"/>
    </source>
</evidence>
<evidence type="ECO:0000256" key="2">
    <source>
        <dbReference type="ARBA" id="ARBA00008150"/>
    </source>
</evidence>
<evidence type="ECO:0000259" key="7">
    <source>
        <dbReference type="Pfam" id="PF17188"/>
    </source>
</evidence>
<accession>A0ABT2YVL3</accession>
<dbReference type="Gene3D" id="3.30.200.100">
    <property type="entry name" value="MucB/RseB, C-terminal domain"/>
    <property type="match status" value="1"/>
</dbReference>
<dbReference type="CDD" id="cd16327">
    <property type="entry name" value="RseB"/>
    <property type="match status" value="1"/>
</dbReference>
<dbReference type="InterPro" id="IPR033434">
    <property type="entry name" value="MucB/RseB_N"/>
</dbReference>
<evidence type="ECO:0000313" key="9">
    <source>
        <dbReference type="Proteomes" id="UP001209713"/>
    </source>
</evidence>
<dbReference type="Pfam" id="PF03888">
    <property type="entry name" value="MucB_RseB"/>
    <property type="match status" value="1"/>
</dbReference>
<keyword evidence="3 5" id="KW-0732">Signal</keyword>
<evidence type="ECO:0000313" key="8">
    <source>
        <dbReference type="EMBL" id="MCV2403921.1"/>
    </source>
</evidence>
<feature type="signal peptide" evidence="5">
    <location>
        <begin position="1"/>
        <end position="23"/>
    </location>
</feature>
<dbReference type="Gene3D" id="2.50.20.10">
    <property type="entry name" value="Lipoprotein localisation LolA/LolB/LppX"/>
    <property type="match status" value="1"/>
</dbReference>
<proteinExistence type="inferred from homology"/>